<dbReference type="Gene3D" id="3.60.130.10">
    <property type="entry name" value="Clavaminate synthase-like"/>
    <property type="match status" value="1"/>
</dbReference>
<protein>
    <recommendedName>
        <fullName evidence="6">TauD/TfdA-like domain-containing protein</fullName>
    </recommendedName>
</protein>
<evidence type="ECO:0000256" key="3">
    <source>
        <dbReference type="ARBA" id="ARBA00022964"/>
    </source>
</evidence>
<keyword evidence="4" id="KW-0560">Oxidoreductase</keyword>
<gene>
    <name evidence="7" type="ORF">METZ01_LOCUS410421</name>
</gene>
<dbReference type="SUPFAM" id="SSF51197">
    <property type="entry name" value="Clavaminate synthase-like"/>
    <property type="match status" value="1"/>
</dbReference>
<dbReference type="InterPro" id="IPR003819">
    <property type="entry name" value="TauD/TfdA-like"/>
</dbReference>
<accession>A0A382WFG1</accession>
<evidence type="ECO:0000256" key="1">
    <source>
        <dbReference type="ARBA" id="ARBA00005896"/>
    </source>
</evidence>
<feature type="non-terminal residue" evidence="7">
    <location>
        <position position="1"/>
    </location>
</feature>
<dbReference type="GO" id="GO:0046872">
    <property type="term" value="F:metal ion binding"/>
    <property type="evidence" value="ECO:0007669"/>
    <property type="project" value="UniProtKB-KW"/>
</dbReference>
<feature type="domain" description="TauD/TfdA-like" evidence="6">
    <location>
        <begin position="2"/>
        <end position="91"/>
    </location>
</feature>
<evidence type="ECO:0000313" key="7">
    <source>
        <dbReference type="EMBL" id="SVD57567.1"/>
    </source>
</evidence>
<evidence type="ECO:0000256" key="4">
    <source>
        <dbReference type="ARBA" id="ARBA00023002"/>
    </source>
</evidence>
<keyword evidence="2" id="KW-0479">Metal-binding</keyword>
<dbReference type="Pfam" id="PF02668">
    <property type="entry name" value="TauD"/>
    <property type="match status" value="1"/>
</dbReference>
<dbReference type="InterPro" id="IPR042098">
    <property type="entry name" value="TauD-like_sf"/>
</dbReference>
<sequence>NPHANHPVIRTHPETGRKALFVNQGFTKAILGLSREESSALLQFLFQHVKHPAFHCRFRWTENAVAIWDNRCTQHLAVWDYYPNTRSGTRVTVQGDRPF</sequence>
<proteinExistence type="inferred from homology"/>
<dbReference type="GO" id="GO:0006790">
    <property type="term" value="P:sulfur compound metabolic process"/>
    <property type="evidence" value="ECO:0007669"/>
    <property type="project" value="TreeGrafter"/>
</dbReference>
<name>A0A382WFG1_9ZZZZ</name>
<dbReference type="EMBL" id="UINC01159472">
    <property type="protein sequence ID" value="SVD57567.1"/>
    <property type="molecule type" value="Genomic_DNA"/>
</dbReference>
<evidence type="ECO:0000256" key="5">
    <source>
        <dbReference type="ARBA" id="ARBA00023004"/>
    </source>
</evidence>
<keyword evidence="3" id="KW-0223">Dioxygenase</keyword>
<organism evidence="7">
    <name type="scientific">marine metagenome</name>
    <dbReference type="NCBI Taxonomy" id="408172"/>
    <lineage>
        <taxon>unclassified sequences</taxon>
        <taxon>metagenomes</taxon>
        <taxon>ecological metagenomes</taxon>
    </lineage>
</organism>
<evidence type="ECO:0000259" key="6">
    <source>
        <dbReference type="Pfam" id="PF02668"/>
    </source>
</evidence>
<dbReference type="InterPro" id="IPR051323">
    <property type="entry name" value="AtsK-like"/>
</dbReference>
<dbReference type="GO" id="GO:0000908">
    <property type="term" value="F:taurine dioxygenase activity"/>
    <property type="evidence" value="ECO:0007669"/>
    <property type="project" value="TreeGrafter"/>
</dbReference>
<comment type="similarity">
    <text evidence="1">Belongs to the TfdA dioxygenase family.</text>
</comment>
<evidence type="ECO:0000256" key="2">
    <source>
        <dbReference type="ARBA" id="ARBA00022723"/>
    </source>
</evidence>
<dbReference type="GO" id="GO:0005737">
    <property type="term" value="C:cytoplasm"/>
    <property type="evidence" value="ECO:0007669"/>
    <property type="project" value="TreeGrafter"/>
</dbReference>
<reference evidence="7" key="1">
    <citation type="submission" date="2018-05" db="EMBL/GenBank/DDBJ databases">
        <authorList>
            <person name="Lanie J.A."/>
            <person name="Ng W.-L."/>
            <person name="Kazmierczak K.M."/>
            <person name="Andrzejewski T.M."/>
            <person name="Davidsen T.M."/>
            <person name="Wayne K.J."/>
            <person name="Tettelin H."/>
            <person name="Glass J.I."/>
            <person name="Rusch D."/>
            <person name="Podicherti R."/>
            <person name="Tsui H.-C.T."/>
            <person name="Winkler M.E."/>
        </authorList>
    </citation>
    <scope>NUCLEOTIDE SEQUENCE</scope>
</reference>
<dbReference type="AlphaFoldDB" id="A0A382WFG1"/>
<dbReference type="PANTHER" id="PTHR30468">
    <property type="entry name" value="ALPHA-KETOGLUTARATE-DEPENDENT SULFONATE DIOXYGENASE"/>
    <property type="match status" value="1"/>
</dbReference>
<keyword evidence="5" id="KW-0408">Iron</keyword>
<dbReference type="PANTHER" id="PTHR30468:SF1">
    <property type="entry name" value="ALPHA-KETOGLUTARATE-DEPENDENT SULFONATE DIOXYGENASE"/>
    <property type="match status" value="1"/>
</dbReference>